<name>A0ABT7J0I8_9ACTN</name>
<dbReference type="PANTHER" id="PTHR11487:SF0">
    <property type="entry name" value="S-ACYL FATTY ACID SYNTHASE THIOESTERASE, MEDIUM CHAIN"/>
    <property type="match status" value="1"/>
</dbReference>
<dbReference type="InterPro" id="IPR001031">
    <property type="entry name" value="Thioesterase"/>
</dbReference>
<evidence type="ECO:0000256" key="1">
    <source>
        <dbReference type="ARBA" id="ARBA00007169"/>
    </source>
</evidence>
<dbReference type="GO" id="GO:0016787">
    <property type="term" value="F:hydrolase activity"/>
    <property type="evidence" value="ECO:0007669"/>
    <property type="project" value="UniProtKB-KW"/>
</dbReference>
<reference evidence="4 5" key="1">
    <citation type="submission" date="2023-05" db="EMBL/GenBank/DDBJ databases">
        <title>Streptomyces fuscus sp. nov., a brown-black pigment producing actinomyces isolated from dry sand of Sea duck farm.</title>
        <authorList>
            <person name="Xie J."/>
            <person name="Shen N."/>
        </authorList>
    </citation>
    <scope>NUCLEOTIDE SEQUENCE [LARGE SCALE GENOMIC DNA]</scope>
    <source>
        <strain evidence="4 5">GXMU-J15</strain>
    </source>
</reference>
<dbReference type="InterPro" id="IPR029058">
    <property type="entry name" value="AB_hydrolase_fold"/>
</dbReference>
<accession>A0ABT7J0I8</accession>
<dbReference type="PANTHER" id="PTHR11487">
    <property type="entry name" value="THIOESTERASE"/>
    <property type="match status" value="1"/>
</dbReference>
<dbReference type="SUPFAM" id="SSF53474">
    <property type="entry name" value="alpha/beta-Hydrolases"/>
    <property type="match status" value="1"/>
</dbReference>
<proteinExistence type="inferred from homology"/>
<sequence length="254" mass="27945">MNNPWFGRWAPREQASFQLFCLPYAGGGAAAYREWHALAPPHIQVCPLELPGRGSRFSEPPVSRLRPLVDGLAGAVEPYLERPYAIFGHSMGGLLAFELTRTLRRRGRPLPAHLFVSGRSAPDTPHEFPPLEGAPDERVRQRLRELGGTPQEVLDDPELMDLVLPVLRADFSVLESYEYQEEPPLPVPLTVFGGTADTLVTPARLPGWRRQSSAGSRLRMLTGGHFFLHTTAPAIMSEISAALPRAVARDTAAS</sequence>
<evidence type="ECO:0000313" key="4">
    <source>
        <dbReference type="EMBL" id="MDL2078370.1"/>
    </source>
</evidence>
<protein>
    <submittedName>
        <fullName evidence="4">Alpha/beta fold hydrolase</fullName>
    </submittedName>
</protein>
<dbReference type="InterPro" id="IPR012223">
    <property type="entry name" value="TEII"/>
</dbReference>
<evidence type="ECO:0000313" key="5">
    <source>
        <dbReference type="Proteomes" id="UP001241926"/>
    </source>
</evidence>
<dbReference type="EMBL" id="JASJUS010000016">
    <property type="protein sequence ID" value="MDL2078370.1"/>
    <property type="molecule type" value="Genomic_DNA"/>
</dbReference>
<dbReference type="Proteomes" id="UP001241926">
    <property type="component" value="Unassembled WGS sequence"/>
</dbReference>
<feature type="region of interest" description="Disordered" evidence="2">
    <location>
        <begin position="114"/>
        <end position="134"/>
    </location>
</feature>
<comment type="similarity">
    <text evidence="1">Belongs to the thioesterase family.</text>
</comment>
<comment type="caution">
    <text evidence="4">The sequence shown here is derived from an EMBL/GenBank/DDBJ whole genome shotgun (WGS) entry which is preliminary data.</text>
</comment>
<gene>
    <name evidence="4" type="ORF">QNN03_18210</name>
</gene>
<organism evidence="4 5">
    <name type="scientific">Streptomyces fuscus</name>
    <dbReference type="NCBI Taxonomy" id="3048495"/>
    <lineage>
        <taxon>Bacteria</taxon>
        <taxon>Bacillati</taxon>
        <taxon>Actinomycetota</taxon>
        <taxon>Actinomycetes</taxon>
        <taxon>Kitasatosporales</taxon>
        <taxon>Streptomycetaceae</taxon>
        <taxon>Streptomyces</taxon>
    </lineage>
</organism>
<dbReference type="Pfam" id="PF00975">
    <property type="entry name" value="Thioesterase"/>
    <property type="match status" value="1"/>
</dbReference>
<keyword evidence="4" id="KW-0378">Hydrolase</keyword>
<evidence type="ECO:0000256" key="2">
    <source>
        <dbReference type="SAM" id="MobiDB-lite"/>
    </source>
</evidence>
<dbReference type="Gene3D" id="3.40.50.1820">
    <property type="entry name" value="alpha/beta hydrolase"/>
    <property type="match status" value="1"/>
</dbReference>
<keyword evidence="5" id="KW-1185">Reference proteome</keyword>
<feature type="domain" description="Thioesterase" evidence="3">
    <location>
        <begin position="18"/>
        <end position="242"/>
    </location>
</feature>
<dbReference type="RefSeq" id="WP_285433668.1">
    <property type="nucleotide sequence ID" value="NZ_JASJUS010000016.1"/>
</dbReference>
<evidence type="ECO:0000259" key="3">
    <source>
        <dbReference type="Pfam" id="PF00975"/>
    </source>
</evidence>